<name>A0A481ZA97_9VIRU</name>
<proteinExistence type="predicted"/>
<evidence type="ECO:0000313" key="1">
    <source>
        <dbReference type="EMBL" id="QBK92838.1"/>
    </source>
</evidence>
<protein>
    <submittedName>
        <fullName evidence="1">Ankyrin repeat protein</fullName>
    </submittedName>
</protein>
<organism evidence="1">
    <name type="scientific">Pithovirus LCPAC401</name>
    <dbReference type="NCBI Taxonomy" id="2506595"/>
    <lineage>
        <taxon>Viruses</taxon>
        <taxon>Pithoviruses</taxon>
    </lineage>
</organism>
<reference evidence="1" key="1">
    <citation type="journal article" date="2019" name="MBio">
        <title>Virus Genomes from Deep Sea Sediments Expand the Ocean Megavirome and Support Independent Origins of Viral Gigantism.</title>
        <authorList>
            <person name="Backstrom D."/>
            <person name="Yutin N."/>
            <person name="Jorgensen S.L."/>
            <person name="Dharamshi J."/>
            <person name="Homa F."/>
            <person name="Zaremba-Niedwiedzka K."/>
            <person name="Spang A."/>
            <person name="Wolf Y.I."/>
            <person name="Koonin E.V."/>
            <person name="Ettema T.J."/>
        </authorList>
    </citation>
    <scope>NUCLEOTIDE SEQUENCE</scope>
</reference>
<gene>
    <name evidence="1" type="ORF">LCPAC401_04760</name>
</gene>
<sequence>MEHIESHLGKDISLLTFEYLINDEDYTPFRYEDIVLLDKKITRWDNLLFWAGRNGHLDIIKHISTHIKSEDDWFACAGEAAKNRHAPIFFHIMDKFNSIKCHVMESVGKGGHPEIIDFIRKQYRDADEWLIKGAAWVDNLELFIECIPYLKNNINIWNDEIDSLVSNITHNDDMKIIKYVGEHIDGVILDVDWTKIMGDSNWGGNPNMFRYSLSKGADITKISDYGMGWGDNMEILKHVESVRSIDWEEVMKGASSRGYEHLVLYAFNKGANNWKECMIEASEIGHLSILLLLEREVKEYISTVVWNKCMTSAAENFDPSEDVLDIIKYCGVRGAYNWNKCLREGACHLNLDIITYAESMGADDFQESLVCIKERYSYSMSDDIENEDDYERRKRKLTYSIEEHLNDKLRMCKKRRLF</sequence>
<accession>A0A481ZA97</accession>
<dbReference type="EMBL" id="MK500585">
    <property type="protein sequence ID" value="QBK92838.1"/>
    <property type="molecule type" value="Genomic_DNA"/>
</dbReference>